<reference evidence="1 2" key="1">
    <citation type="journal article" date="2018" name="PLoS Genet.">
        <title>Population sequencing reveals clonal diversity and ancestral inbreeding in the grapevine cultivar Chardonnay.</title>
        <authorList>
            <person name="Roach M.J."/>
            <person name="Johnson D.L."/>
            <person name="Bohlmann J."/>
            <person name="van Vuuren H.J."/>
            <person name="Jones S.J."/>
            <person name="Pretorius I.S."/>
            <person name="Schmidt S.A."/>
            <person name="Borneman A.R."/>
        </authorList>
    </citation>
    <scope>NUCLEOTIDE SEQUENCE [LARGE SCALE GENOMIC DNA]</scope>
    <source>
        <strain evidence="2">cv. Chardonnay</strain>
        <tissue evidence="1">Leaf</tissue>
    </source>
</reference>
<protein>
    <submittedName>
        <fullName evidence="1">Uncharacterized protein</fullName>
    </submittedName>
</protein>
<dbReference type="Proteomes" id="UP000288805">
    <property type="component" value="Unassembled WGS sequence"/>
</dbReference>
<evidence type="ECO:0000313" key="1">
    <source>
        <dbReference type="EMBL" id="RVX07615.1"/>
    </source>
</evidence>
<name>A0A438JF84_VITVI</name>
<proteinExistence type="predicted"/>
<accession>A0A438JF84</accession>
<dbReference type="EMBL" id="QGNW01000045">
    <property type="protein sequence ID" value="RVX07615.1"/>
    <property type="molecule type" value="Genomic_DNA"/>
</dbReference>
<evidence type="ECO:0000313" key="2">
    <source>
        <dbReference type="Proteomes" id="UP000288805"/>
    </source>
</evidence>
<organism evidence="1 2">
    <name type="scientific">Vitis vinifera</name>
    <name type="common">Grape</name>
    <dbReference type="NCBI Taxonomy" id="29760"/>
    <lineage>
        <taxon>Eukaryota</taxon>
        <taxon>Viridiplantae</taxon>
        <taxon>Streptophyta</taxon>
        <taxon>Embryophyta</taxon>
        <taxon>Tracheophyta</taxon>
        <taxon>Spermatophyta</taxon>
        <taxon>Magnoliopsida</taxon>
        <taxon>eudicotyledons</taxon>
        <taxon>Gunneridae</taxon>
        <taxon>Pentapetalae</taxon>
        <taxon>rosids</taxon>
        <taxon>Vitales</taxon>
        <taxon>Vitaceae</taxon>
        <taxon>Viteae</taxon>
        <taxon>Vitis</taxon>
    </lineage>
</organism>
<dbReference type="AlphaFoldDB" id="A0A438JF84"/>
<comment type="caution">
    <text evidence="1">The sequence shown here is derived from an EMBL/GenBank/DDBJ whole genome shotgun (WGS) entry which is preliminary data.</text>
</comment>
<gene>
    <name evidence="1" type="ORF">CK203_025121</name>
</gene>
<sequence>MGFQCRDLPHSKITIQLPGHCDDDDDDESQGMDPGSALLEEVIDSFWIFKALFGLEFGSVFVAFGSRVAMSFGFKSTSNFKMLTE</sequence>